<proteinExistence type="predicted"/>
<comment type="caution">
    <text evidence="1">The sequence shown here is derived from an EMBL/GenBank/DDBJ whole genome shotgun (WGS) entry which is preliminary data.</text>
</comment>
<sequence>MTEDKKHIILKTENLSIGYNSKTEKTLVASNINIELNKGKLIG</sequence>
<protein>
    <submittedName>
        <fullName evidence="1">Uncharacterized protein</fullName>
    </submittedName>
</protein>
<evidence type="ECO:0000313" key="1">
    <source>
        <dbReference type="EMBL" id="GAL71350.1"/>
    </source>
</evidence>
<dbReference type="EMBL" id="BBNS01000012">
    <property type="protein sequence ID" value="GAL71350.1"/>
    <property type="molecule type" value="Genomic_DNA"/>
</dbReference>
<gene>
    <name evidence="1" type="ORF">JCM19302_1028</name>
</gene>
<evidence type="ECO:0000313" key="2">
    <source>
        <dbReference type="Proteomes" id="UP000029646"/>
    </source>
</evidence>
<reference evidence="1 2" key="1">
    <citation type="journal article" date="2014" name="Genome Announc.">
        <title>Draft Genome Sequence of Marine Flavobacterium Jejuia pallidilutea Strain 11shimoA1 and Pigmentation Mutants.</title>
        <authorList>
            <person name="Takatani N."/>
            <person name="Nakanishi M."/>
            <person name="Meirelles P."/>
            <person name="Mino S."/>
            <person name="Suda W."/>
            <person name="Oshima K."/>
            <person name="Hattori M."/>
            <person name="Ohkuma M."/>
            <person name="Hosokawa M."/>
            <person name="Miyashita K."/>
            <person name="Thompson F.L."/>
            <person name="Niwa A."/>
            <person name="Sawabe T."/>
            <person name="Sawabe T."/>
        </authorList>
    </citation>
    <scope>NUCLEOTIDE SEQUENCE [LARGE SCALE GENOMIC DNA]</scope>
    <source>
        <strain evidence="2">JCM19302</strain>
    </source>
</reference>
<accession>A0A090W2W1</accession>
<name>A0A090W2W1_9FLAO</name>
<dbReference type="AlphaFoldDB" id="A0A090W2W1"/>
<dbReference type="Proteomes" id="UP000029646">
    <property type="component" value="Unassembled WGS sequence"/>
</dbReference>
<organism evidence="1 2">
    <name type="scientific">Jejuia pallidilutea</name>
    <dbReference type="NCBI Taxonomy" id="504487"/>
    <lineage>
        <taxon>Bacteria</taxon>
        <taxon>Pseudomonadati</taxon>
        <taxon>Bacteroidota</taxon>
        <taxon>Flavobacteriia</taxon>
        <taxon>Flavobacteriales</taxon>
        <taxon>Flavobacteriaceae</taxon>
        <taxon>Jejuia</taxon>
    </lineage>
</organism>